<evidence type="ECO:0008006" key="3">
    <source>
        <dbReference type="Google" id="ProtNLM"/>
    </source>
</evidence>
<dbReference type="AlphaFoldDB" id="A0A1H9BRH9"/>
<gene>
    <name evidence="1" type="ORF">SAMN05421693_11061</name>
</gene>
<evidence type="ECO:0000313" key="1">
    <source>
        <dbReference type="EMBL" id="SEP91584.1"/>
    </source>
</evidence>
<name>A0A1H9BRH9_9GAMM</name>
<proteinExistence type="predicted"/>
<dbReference type="Proteomes" id="UP000199496">
    <property type="component" value="Unassembled WGS sequence"/>
</dbReference>
<dbReference type="RefSeq" id="WP_090205629.1">
    <property type="nucleotide sequence ID" value="NZ_FOFO01000010.1"/>
</dbReference>
<dbReference type="EMBL" id="FOFO01000010">
    <property type="protein sequence ID" value="SEP91584.1"/>
    <property type="molecule type" value="Genomic_DNA"/>
</dbReference>
<evidence type="ECO:0000313" key="2">
    <source>
        <dbReference type="Proteomes" id="UP000199496"/>
    </source>
</evidence>
<reference evidence="1 2" key="1">
    <citation type="submission" date="2016-10" db="EMBL/GenBank/DDBJ databases">
        <authorList>
            <person name="de Groot N.N."/>
        </authorList>
    </citation>
    <scope>NUCLEOTIDE SEQUENCE [LARGE SCALE GENOMIC DNA]</scope>
    <source>
        <strain evidence="1 2">B7-7</strain>
    </source>
</reference>
<keyword evidence="2" id="KW-1185">Reference proteome</keyword>
<dbReference type="OrthoDB" id="9789432at2"/>
<dbReference type="Pfam" id="PF08897">
    <property type="entry name" value="DUF1841"/>
    <property type="match status" value="1"/>
</dbReference>
<dbReference type="STRING" id="867345.SAMN05421693_11061"/>
<sequence>MFAQQRREQLREMYCQVWKRARAGEPLSPLERQIAQVIQDHPEYQALLAAPEAALLAEFTPEQGAVNPFLHMGMHLAIRDQVATDRPVGIRAIFERLQSRLGPLEAEHAMMDCLGQALWEAQRSGCAPDEAAYLDCLRKVAGV</sequence>
<organism evidence="1 2">
    <name type="scientific">Ectothiorhodospira magna</name>
    <dbReference type="NCBI Taxonomy" id="867345"/>
    <lineage>
        <taxon>Bacteria</taxon>
        <taxon>Pseudomonadati</taxon>
        <taxon>Pseudomonadota</taxon>
        <taxon>Gammaproteobacteria</taxon>
        <taxon>Chromatiales</taxon>
        <taxon>Ectothiorhodospiraceae</taxon>
        <taxon>Ectothiorhodospira</taxon>
    </lineage>
</organism>
<accession>A0A1H9BRH9</accession>
<protein>
    <recommendedName>
        <fullName evidence="3">DUF1841 domain-containing protein</fullName>
    </recommendedName>
</protein>
<dbReference type="InterPro" id="IPR014993">
    <property type="entry name" value="DUF1841"/>
</dbReference>